<dbReference type="PANTHER" id="PTHR12059">
    <property type="entry name" value="RIBOSOMAL PROTEIN L23-RELATED"/>
    <property type="match status" value="1"/>
</dbReference>
<keyword evidence="6" id="KW-1185">Reference proteome</keyword>
<accession>A0A0N5AR97</accession>
<keyword evidence="3" id="KW-0687">Ribonucleoprotein</keyword>
<dbReference type="AlphaFoldDB" id="A0A0N5AR97"/>
<name>A0A0N5AR97_9BILA</name>
<dbReference type="GO" id="GO:0003735">
    <property type="term" value="F:structural constituent of ribosome"/>
    <property type="evidence" value="ECO:0007669"/>
    <property type="project" value="InterPro"/>
</dbReference>
<evidence type="ECO:0000256" key="4">
    <source>
        <dbReference type="ARBA" id="ARBA00039977"/>
    </source>
</evidence>
<evidence type="ECO:0000256" key="2">
    <source>
        <dbReference type="ARBA" id="ARBA00022980"/>
    </source>
</evidence>
<proteinExistence type="inferred from homology"/>
<dbReference type="GO" id="GO:0032543">
    <property type="term" value="P:mitochondrial translation"/>
    <property type="evidence" value="ECO:0007669"/>
    <property type="project" value="TreeGrafter"/>
</dbReference>
<evidence type="ECO:0000256" key="1">
    <source>
        <dbReference type="ARBA" id="ARBA00006700"/>
    </source>
</evidence>
<dbReference type="STRING" id="451379.A0A0N5AR97"/>
<dbReference type="WBParaSite" id="SMUV_0000723701-mRNA-1">
    <property type="protein sequence ID" value="SMUV_0000723701-mRNA-1"/>
    <property type="gene ID" value="SMUV_0000723701"/>
</dbReference>
<comment type="similarity">
    <text evidence="1">Belongs to the universal ribosomal protein uL23 family.</text>
</comment>
<evidence type="ECO:0000256" key="3">
    <source>
        <dbReference type="ARBA" id="ARBA00023274"/>
    </source>
</evidence>
<sequence length="115" mass="14034">MSSRIKRLWQLGNPQLRVFLPDFWVRIVDTPKCGPGRLPKNCVKFEVDKRMSRHDVREYLEKIYELPVRDVRTFVKEDIDWLKVNVAKYRRALWKEEERKYAYVFLVSFNLLLML</sequence>
<evidence type="ECO:0000313" key="6">
    <source>
        <dbReference type="Proteomes" id="UP000046393"/>
    </source>
</evidence>
<dbReference type="Proteomes" id="UP000046393">
    <property type="component" value="Unplaced"/>
</dbReference>
<dbReference type="PANTHER" id="PTHR12059:SF5">
    <property type="entry name" value="LARGE RIBOSOMAL SUBUNIT PROTEIN UL23M"/>
    <property type="match status" value="1"/>
</dbReference>
<keyword evidence="2" id="KW-0689">Ribosomal protein</keyword>
<evidence type="ECO:0000256" key="5">
    <source>
        <dbReference type="ARBA" id="ARBA00041375"/>
    </source>
</evidence>
<dbReference type="GO" id="GO:0005762">
    <property type="term" value="C:mitochondrial large ribosomal subunit"/>
    <property type="evidence" value="ECO:0007669"/>
    <property type="project" value="TreeGrafter"/>
</dbReference>
<organism evidence="6 7">
    <name type="scientific">Syphacia muris</name>
    <dbReference type="NCBI Taxonomy" id="451379"/>
    <lineage>
        <taxon>Eukaryota</taxon>
        <taxon>Metazoa</taxon>
        <taxon>Ecdysozoa</taxon>
        <taxon>Nematoda</taxon>
        <taxon>Chromadorea</taxon>
        <taxon>Rhabditida</taxon>
        <taxon>Spirurina</taxon>
        <taxon>Oxyuridomorpha</taxon>
        <taxon>Oxyuroidea</taxon>
        <taxon>Oxyuridae</taxon>
        <taxon>Syphacia</taxon>
    </lineage>
</organism>
<dbReference type="InterPro" id="IPR012677">
    <property type="entry name" value="Nucleotide-bd_a/b_plait_sf"/>
</dbReference>
<dbReference type="SUPFAM" id="SSF54189">
    <property type="entry name" value="Ribosomal proteins S24e, L23 and L15e"/>
    <property type="match status" value="1"/>
</dbReference>
<reference evidence="7" key="1">
    <citation type="submission" date="2017-02" db="UniProtKB">
        <authorList>
            <consortium name="WormBaseParasite"/>
        </authorList>
    </citation>
    <scope>IDENTIFICATION</scope>
</reference>
<protein>
    <recommendedName>
        <fullName evidence="4">Large ribosomal subunit protein uL23m</fullName>
    </recommendedName>
    <alternativeName>
        <fullName evidence="5">39S ribosomal protein L23, mitochondrial</fullName>
    </alternativeName>
</protein>
<dbReference type="InterPro" id="IPR012678">
    <property type="entry name" value="Ribosomal_uL23/eL15/eS24_sf"/>
</dbReference>
<dbReference type="Gene3D" id="3.30.70.330">
    <property type="match status" value="1"/>
</dbReference>
<dbReference type="InterPro" id="IPR013025">
    <property type="entry name" value="Ribosomal_uL23-like"/>
</dbReference>
<evidence type="ECO:0000313" key="7">
    <source>
        <dbReference type="WBParaSite" id="SMUV_0000723701-mRNA-1"/>
    </source>
</evidence>